<dbReference type="EMBL" id="JABEMB010000008">
    <property type="protein sequence ID" value="NNH03782.1"/>
    <property type="molecule type" value="Genomic_DNA"/>
</dbReference>
<keyword evidence="3" id="KW-0378">Hydrolase</keyword>
<proteinExistence type="predicted"/>
<dbReference type="Pfam" id="PF12697">
    <property type="entry name" value="Abhydrolase_6"/>
    <property type="match status" value="1"/>
</dbReference>
<organism evidence="3 4">
    <name type="scientific">Microbacterium ulmi</name>
    <dbReference type="NCBI Taxonomy" id="179095"/>
    <lineage>
        <taxon>Bacteria</taxon>
        <taxon>Bacillati</taxon>
        <taxon>Actinomycetota</taxon>
        <taxon>Actinomycetes</taxon>
        <taxon>Micrococcales</taxon>
        <taxon>Microbacteriaceae</taxon>
        <taxon>Microbacterium</taxon>
    </lineage>
</organism>
<sequence length="283" mass="29350">MQREEIVMTPSARFAAGSAVALGATAMLAMTAATAAAADPSASRGSPQARPTILLVHGAFADAGGWDDVIGILQHEGYPVLALANPLRGLASDSAYVRRIIDATEGPVVLVGHSYGGAVITNAATGAANVTALVYVAAFVPDEGEVLGQFADPVAYPGAALTPDALVSREFADGEYEVSIDPGRFREIFAADLSKSVATRMAARQRPVAAAVFGEPSKTPAWKTIPSWYQVSGEDKAISPVAERFFAERAGSHTVEIDASHVAFISHSRATSRLIESAAASAR</sequence>
<evidence type="ECO:0000259" key="2">
    <source>
        <dbReference type="Pfam" id="PF12697"/>
    </source>
</evidence>
<dbReference type="Proteomes" id="UP000543598">
    <property type="component" value="Unassembled WGS sequence"/>
</dbReference>
<dbReference type="GO" id="GO:0016787">
    <property type="term" value="F:hydrolase activity"/>
    <property type="evidence" value="ECO:0007669"/>
    <property type="project" value="UniProtKB-KW"/>
</dbReference>
<feature type="domain" description="AB hydrolase-1" evidence="2">
    <location>
        <begin position="53"/>
        <end position="271"/>
    </location>
</feature>
<evidence type="ECO:0000313" key="4">
    <source>
        <dbReference type="Proteomes" id="UP000543598"/>
    </source>
</evidence>
<dbReference type="Gene3D" id="3.40.50.1820">
    <property type="entry name" value="alpha/beta hydrolase"/>
    <property type="match status" value="1"/>
</dbReference>
<protein>
    <submittedName>
        <fullName evidence="3">Alpha/beta hydrolase</fullName>
    </submittedName>
</protein>
<dbReference type="InterPro" id="IPR052897">
    <property type="entry name" value="Sec-Metab_Biosynth_Hydrolase"/>
</dbReference>
<comment type="caution">
    <text evidence="3">The sequence shown here is derived from an EMBL/GenBank/DDBJ whole genome shotgun (WGS) entry which is preliminary data.</text>
</comment>
<dbReference type="AlphaFoldDB" id="A0A7Y2M079"/>
<dbReference type="SUPFAM" id="SSF53474">
    <property type="entry name" value="alpha/beta-Hydrolases"/>
    <property type="match status" value="1"/>
</dbReference>
<evidence type="ECO:0000256" key="1">
    <source>
        <dbReference type="SAM" id="SignalP"/>
    </source>
</evidence>
<gene>
    <name evidence="3" type="ORF">HLA99_07970</name>
</gene>
<dbReference type="PANTHER" id="PTHR37017">
    <property type="entry name" value="AB HYDROLASE-1 DOMAIN-CONTAINING PROTEIN-RELATED"/>
    <property type="match status" value="1"/>
</dbReference>
<evidence type="ECO:0000313" key="3">
    <source>
        <dbReference type="EMBL" id="NNH03782.1"/>
    </source>
</evidence>
<dbReference type="InterPro" id="IPR029058">
    <property type="entry name" value="AB_hydrolase_fold"/>
</dbReference>
<reference evidence="3 4" key="1">
    <citation type="submission" date="2020-05" db="EMBL/GenBank/DDBJ databases">
        <title>MicrobeNet Type strains.</title>
        <authorList>
            <person name="Nicholson A.C."/>
        </authorList>
    </citation>
    <scope>NUCLEOTIDE SEQUENCE [LARGE SCALE GENOMIC DNA]</scope>
    <source>
        <strain evidence="3 4">JCM 14282</strain>
    </source>
</reference>
<keyword evidence="1" id="KW-0732">Signal</keyword>
<feature type="chain" id="PRO_5031064611" evidence="1">
    <location>
        <begin position="38"/>
        <end position="283"/>
    </location>
</feature>
<accession>A0A7Y2M079</accession>
<name>A0A7Y2M079_9MICO</name>
<keyword evidence="4" id="KW-1185">Reference proteome</keyword>
<dbReference type="PANTHER" id="PTHR37017:SF11">
    <property type="entry name" value="ESTERASE_LIPASE_THIOESTERASE DOMAIN-CONTAINING PROTEIN"/>
    <property type="match status" value="1"/>
</dbReference>
<dbReference type="InterPro" id="IPR000073">
    <property type="entry name" value="AB_hydrolase_1"/>
</dbReference>
<feature type="signal peptide" evidence="1">
    <location>
        <begin position="1"/>
        <end position="37"/>
    </location>
</feature>